<comment type="caution">
    <text evidence="2">The sequence shown here is derived from an EMBL/GenBank/DDBJ whole genome shotgun (WGS) entry which is preliminary data.</text>
</comment>
<name>A0ABQ0IDU6_9ALTE</name>
<evidence type="ECO:0000313" key="2">
    <source>
        <dbReference type="EMBL" id="GAC07458.1"/>
    </source>
</evidence>
<dbReference type="PANTHER" id="PTHR42879">
    <property type="entry name" value="3-OXOACYL-(ACYL-CARRIER-PROTEIN) REDUCTASE"/>
    <property type="match status" value="1"/>
</dbReference>
<dbReference type="Pfam" id="PF13561">
    <property type="entry name" value="adh_short_C2"/>
    <property type="match status" value="1"/>
</dbReference>
<sequence>MTKPTAIIIGGGSGIGADSAKKLAELGYNISVMSSSGKGEALGKSLGGLGFTGSNMSIDDLTTFINLSIDRFKRIDVLVNCTGHGPKGPIMEISDDEWHTGMDCYLTNVIRAVRLVLPTMQAQKSGSIVNISTFAAFEPDPDFPTSAVFRASLATFTKLFSTKYASEGIRMNNILPGFVDSLPETQTRVDRIPAGRYAKVRELTECVAFMASSASSYVTGQNLRVDGGLTASV</sequence>
<gene>
    <name evidence="2" type="ORF">GAGA_4634</name>
</gene>
<evidence type="ECO:0000256" key="1">
    <source>
        <dbReference type="ARBA" id="ARBA00006484"/>
    </source>
</evidence>
<proteinExistence type="inferred from homology"/>
<dbReference type="InterPro" id="IPR050259">
    <property type="entry name" value="SDR"/>
</dbReference>
<evidence type="ECO:0008006" key="4">
    <source>
        <dbReference type="Google" id="ProtNLM"/>
    </source>
</evidence>
<reference evidence="2 3" key="1">
    <citation type="journal article" date="2014" name="Environ. Microbiol.">
        <title>Comparative genomics of the marine bacterial genus Glaciecola reveals the high degree of genomic diversity and genomic characteristic for cold adaptation.</title>
        <authorList>
            <person name="Qin Q.L."/>
            <person name="Xie B.B."/>
            <person name="Yu Y."/>
            <person name="Shu Y.L."/>
            <person name="Rong J.C."/>
            <person name="Zhang Y.J."/>
            <person name="Zhao D.L."/>
            <person name="Chen X.L."/>
            <person name="Zhang X.Y."/>
            <person name="Chen B."/>
            <person name="Zhou B.C."/>
            <person name="Zhang Y.Z."/>
        </authorList>
    </citation>
    <scope>NUCLEOTIDE SEQUENCE [LARGE SCALE GENOMIC DNA]</scope>
    <source>
        <strain evidence="2 3">NO2</strain>
    </source>
</reference>
<evidence type="ECO:0000313" key="3">
    <source>
        <dbReference type="Proteomes" id="UP000008372"/>
    </source>
</evidence>
<dbReference type="SUPFAM" id="SSF51735">
    <property type="entry name" value="NAD(P)-binding Rossmann-fold domains"/>
    <property type="match status" value="1"/>
</dbReference>
<dbReference type="Gene3D" id="3.40.50.720">
    <property type="entry name" value="NAD(P)-binding Rossmann-like Domain"/>
    <property type="match status" value="1"/>
</dbReference>
<comment type="similarity">
    <text evidence="1">Belongs to the short-chain dehydrogenases/reductases (SDR) family.</text>
</comment>
<dbReference type="InterPro" id="IPR036291">
    <property type="entry name" value="NAD(P)-bd_dom_sf"/>
</dbReference>
<dbReference type="PRINTS" id="PR00081">
    <property type="entry name" value="GDHRDH"/>
</dbReference>
<keyword evidence="3" id="KW-1185">Reference proteome</keyword>
<dbReference type="EMBL" id="BAEK01000084">
    <property type="protein sequence ID" value="GAC07458.1"/>
    <property type="molecule type" value="Genomic_DNA"/>
</dbReference>
<dbReference type="RefSeq" id="WP_008306383.1">
    <property type="nucleotide sequence ID" value="NZ_BAEK01000084.1"/>
</dbReference>
<accession>A0ABQ0IDU6</accession>
<dbReference type="Proteomes" id="UP000008372">
    <property type="component" value="Unassembled WGS sequence"/>
</dbReference>
<organism evidence="2 3">
    <name type="scientific">Paraglaciecola agarilytica NO2</name>
    <dbReference type="NCBI Taxonomy" id="1125747"/>
    <lineage>
        <taxon>Bacteria</taxon>
        <taxon>Pseudomonadati</taxon>
        <taxon>Pseudomonadota</taxon>
        <taxon>Gammaproteobacteria</taxon>
        <taxon>Alteromonadales</taxon>
        <taxon>Alteromonadaceae</taxon>
        <taxon>Paraglaciecola</taxon>
    </lineage>
</organism>
<protein>
    <recommendedName>
        <fullName evidence="4">3-oxoacyl-[acyl-carrier-protein] reductase</fullName>
    </recommendedName>
</protein>
<dbReference type="InterPro" id="IPR002347">
    <property type="entry name" value="SDR_fam"/>
</dbReference>